<dbReference type="SUPFAM" id="SSF55729">
    <property type="entry name" value="Acyl-CoA N-acyltransferases (Nat)"/>
    <property type="match status" value="2"/>
</dbReference>
<dbReference type="PATRIC" id="fig|1620411.3.peg.27"/>
<accession>A0A0G1KUI7</accession>
<evidence type="ECO:0000256" key="5">
    <source>
        <dbReference type="ARBA" id="ARBA00023315"/>
    </source>
</evidence>
<gene>
    <name evidence="7" type="ORF">VE97_C0002G0007</name>
</gene>
<evidence type="ECO:0000256" key="2">
    <source>
        <dbReference type="ARBA" id="ARBA00022679"/>
    </source>
</evidence>
<proteinExistence type="inferred from homology"/>
<protein>
    <submittedName>
        <fullName evidence="7">FemAB family protein</fullName>
    </submittedName>
</protein>
<dbReference type="InterPro" id="IPR003447">
    <property type="entry name" value="FEMABX"/>
</dbReference>
<evidence type="ECO:0000256" key="6">
    <source>
        <dbReference type="ARBA" id="ARBA00023316"/>
    </source>
</evidence>
<evidence type="ECO:0000256" key="4">
    <source>
        <dbReference type="ARBA" id="ARBA00022984"/>
    </source>
</evidence>
<dbReference type="GO" id="GO:0008360">
    <property type="term" value="P:regulation of cell shape"/>
    <property type="evidence" value="ECO:0007669"/>
    <property type="project" value="UniProtKB-KW"/>
</dbReference>
<dbReference type="PANTHER" id="PTHR36174">
    <property type="entry name" value="LIPID II:GLYCINE GLYCYLTRANSFERASE"/>
    <property type="match status" value="1"/>
</dbReference>
<evidence type="ECO:0000313" key="7">
    <source>
        <dbReference type="EMBL" id="KKT87253.1"/>
    </source>
</evidence>
<evidence type="ECO:0000256" key="1">
    <source>
        <dbReference type="ARBA" id="ARBA00009943"/>
    </source>
</evidence>
<keyword evidence="3" id="KW-0133">Cell shape</keyword>
<comment type="similarity">
    <text evidence="1">Belongs to the FemABX family.</text>
</comment>
<dbReference type="Proteomes" id="UP000033958">
    <property type="component" value="Unassembled WGS sequence"/>
</dbReference>
<evidence type="ECO:0000313" key="8">
    <source>
        <dbReference type="Proteomes" id="UP000033958"/>
    </source>
</evidence>
<keyword evidence="6" id="KW-0961">Cell wall biogenesis/degradation</keyword>
<dbReference type="EMBL" id="LCJZ01000002">
    <property type="protein sequence ID" value="KKT87253.1"/>
    <property type="molecule type" value="Genomic_DNA"/>
</dbReference>
<dbReference type="AlphaFoldDB" id="A0A0G1KUI7"/>
<dbReference type="PANTHER" id="PTHR36174:SF1">
    <property type="entry name" value="LIPID II:GLYCINE GLYCYLTRANSFERASE"/>
    <property type="match status" value="1"/>
</dbReference>
<dbReference type="InterPro" id="IPR016181">
    <property type="entry name" value="Acyl_CoA_acyltransferase"/>
</dbReference>
<keyword evidence="4" id="KW-0573">Peptidoglycan synthesis</keyword>
<dbReference type="InterPro" id="IPR050644">
    <property type="entry name" value="PG_Glycine_Bridge_Synth"/>
</dbReference>
<organism evidence="7 8">
    <name type="scientific">candidate division Kazan bacterium GW2011_GWB1_45_10</name>
    <dbReference type="NCBI Taxonomy" id="1620411"/>
    <lineage>
        <taxon>Bacteria</taxon>
        <taxon>Bacteria division Kazan-3B-28</taxon>
    </lineage>
</organism>
<dbReference type="Pfam" id="PF02388">
    <property type="entry name" value="FemAB"/>
    <property type="match status" value="2"/>
</dbReference>
<dbReference type="GO" id="GO:0071555">
    <property type="term" value="P:cell wall organization"/>
    <property type="evidence" value="ECO:0007669"/>
    <property type="project" value="UniProtKB-KW"/>
</dbReference>
<evidence type="ECO:0000256" key="3">
    <source>
        <dbReference type="ARBA" id="ARBA00022960"/>
    </source>
</evidence>
<dbReference type="GO" id="GO:0009252">
    <property type="term" value="P:peptidoglycan biosynthetic process"/>
    <property type="evidence" value="ECO:0007669"/>
    <property type="project" value="UniProtKB-KW"/>
</dbReference>
<keyword evidence="2" id="KW-0808">Transferase</keyword>
<dbReference type="PROSITE" id="PS51191">
    <property type="entry name" value="FEMABX"/>
    <property type="match status" value="1"/>
</dbReference>
<reference evidence="7 8" key="1">
    <citation type="journal article" date="2015" name="Nature">
        <title>rRNA introns, odd ribosomes, and small enigmatic genomes across a large radiation of phyla.</title>
        <authorList>
            <person name="Brown C.T."/>
            <person name="Hug L.A."/>
            <person name="Thomas B.C."/>
            <person name="Sharon I."/>
            <person name="Castelle C.J."/>
            <person name="Singh A."/>
            <person name="Wilkins M.J."/>
            <person name="Williams K.H."/>
            <person name="Banfield J.F."/>
        </authorList>
    </citation>
    <scope>NUCLEOTIDE SEQUENCE [LARGE SCALE GENOMIC DNA]</scope>
</reference>
<sequence length="341" mass="38776">MELHINQGLDRQSWDYFVLQHPQGNLLQSWSWGEFQESFGYKTWRLAVTDSGHTLSQLLVIKIPLRLGLHIFYAPRAILINKTQPAGHQHEAMKLILDYLKKIAPQEKAILLRTDPPLAPSDTAAISIYKSLGFVVSPKSTQPKTNLWLDIQPKEPNILLQMKPKTRYNIRLAEKHGIRVVATQNPKDIAIFHRLMHTTAARDNFRPHPDNYYAQQLAILGQRNLISLFIAYDAEQPLATALVSFFGQTATYLHGASSDQHRDKQPVYALHWQIIQAAKQHDCATYDLGGINLTGSHAWAGITRFKLGFGGNIVDYVGNLELPLHPSWFRLYQLLVNKKHA</sequence>
<dbReference type="Gene3D" id="3.40.630.30">
    <property type="match status" value="2"/>
</dbReference>
<name>A0A0G1KUI7_UNCK3</name>
<comment type="caution">
    <text evidence="7">The sequence shown here is derived from an EMBL/GenBank/DDBJ whole genome shotgun (WGS) entry which is preliminary data.</text>
</comment>
<dbReference type="GO" id="GO:0016755">
    <property type="term" value="F:aminoacyltransferase activity"/>
    <property type="evidence" value="ECO:0007669"/>
    <property type="project" value="InterPro"/>
</dbReference>
<keyword evidence="5" id="KW-0012">Acyltransferase</keyword>